<accession>A0A3B4X0N6</accession>
<dbReference type="PROSITE" id="PS51802">
    <property type="entry name" value="ZF_CCHHC"/>
    <property type="match status" value="1"/>
</dbReference>
<dbReference type="InterPro" id="IPR013761">
    <property type="entry name" value="SAM/pointed_sf"/>
</dbReference>
<gene>
    <name evidence="13" type="primary">L3MBTL4</name>
</gene>
<evidence type="ECO:0000256" key="4">
    <source>
        <dbReference type="ARBA" id="ARBA00022771"/>
    </source>
</evidence>
<keyword evidence="9" id="KW-0539">Nucleus</keyword>
<dbReference type="SMART" id="SM00561">
    <property type="entry name" value="MBT"/>
    <property type="match status" value="3"/>
</dbReference>
<dbReference type="GO" id="GO:0003682">
    <property type="term" value="F:chromatin binding"/>
    <property type="evidence" value="ECO:0007669"/>
    <property type="project" value="TreeGrafter"/>
</dbReference>
<dbReference type="AlphaFoldDB" id="A0A3B4X0N6"/>
<evidence type="ECO:0000256" key="11">
    <source>
        <dbReference type="PROSITE-ProRule" id="PRU01143"/>
    </source>
</evidence>
<dbReference type="Pfam" id="PF02820">
    <property type="entry name" value="MBT"/>
    <property type="match status" value="3"/>
</dbReference>
<evidence type="ECO:0000313" key="14">
    <source>
        <dbReference type="Proteomes" id="UP000261360"/>
    </source>
</evidence>
<evidence type="ECO:0000256" key="1">
    <source>
        <dbReference type="ARBA" id="ARBA00004123"/>
    </source>
</evidence>
<dbReference type="Gene3D" id="2.30.30.140">
    <property type="match status" value="3"/>
</dbReference>
<dbReference type="CDD" id="cd20103">
    <property type="entry name" value="MBT_L3MBTL1-like_rpt3"/>
    <property type="match status" value="1"/>
</dbReference>
<dbReference type="GO" id="GO:0005634">
    <property type="term" value="C:nucleus"/>
    <property type="evidence" value="ECO:0007669"/>
    <property type="project" value="UniProtKB-SubCell"/>
</dbReference>
<keyword evidence="3" id="KW-0677">Repeat</keyword>
<dbReference type="GO" id="GO:0045892">
    <property type="term" value="P:negative regulation of DNA-templated transcription"/>
    <property type="evidence" value="ECO:0007669"/>
    <property type="project" value="TreeGrafter"/>
</dbReference>
<comment type="subcellular location">
    <subcellularLocation>
        <location evidence="1">Nucleus</location>
    </subcellularLocation>
</comment>
<name>A0A3B4X0N6_SERLL</name>
<dbReference type="SUPFAM" id="SSF63748">
    <property type="entry name" value="Tudor/PWWP/MBT"/>
    <property type="match status" value="3"/>
</dbReference>
<evidence type="ECO:0000256" key="2">
    <source>
        <dbReference type="ARBA" id="ARBA00022723"/>
    </source>
</evidence>
<dbReference type="STRING" id="1841481.ENSSLDP00000009740"/>
<dbReference type="FunFam" id="2.30.30.140:FF:000007">
    <property type="entry name" value="Lethal(3)malignant brain tumor-like protein 1"/>
    <property type="match status" value="1"/>
</dbReference>
<evidence type="ECO:0000259" key="12">
    <source>
        <dbReference type="PROSITE" id="PS50105"/>
    </source>
</evidence>
<keyword evidence="6" id="KW-0156">Chromatin regulator</keyword>
<dbReference type="InterPro" id="IPR002515">
    <property type="entry name" value="Znf_C2H2C"/>
</dbReference>
<dbReference type="PROSITE" id="PS51079">
    <property type="entry name" value="MBT"/>
    <property type="match status" value="3"/>
</dbReference>
<reference evidence="13" key="1">
    <citation type="submission" date="2025-08" db="UniProtKB">
        <authorList>
            <consortium name="Ensembl"/>
        </authorList>
    </citation>
    <scope>IDENTIFICATION</scope>
</reference>
<keyword evidence="2" id="KW-0479">Metal-binding</keyword>
<keyword evidence="4 11" id="KW-0863">Zinc-finger</keyword>
<organism evidence="13 14">
    <name type="scientific">Seriola lalandi dorsalis</name>
    <dbReference type="NCBI Taxonomy" id="1841481"/>
    <lineage>
        <taxon>Eukaryota</taxon>
        <taxon>Metazoa</taxon>
        <taxon>Chordata</taxon>
        <taxon>Craniata</taxon>
        <taxon>Vertebrata</taxon>
        <taxon>Euteleostomi</taxon>
        <taxon>Actinopterygii</taxon>
        <taxon>Neopterygii</taxon>
        <taxon>Teleostei</taxon>
        <taxon>Neoteleostei</taxon>
        <taxon>Acanthomorphata</taxon>
        <taxon>Carangaria</taxon>
        <taxon>Carangiformes</taxon>
        <taxon>Carangidae</taxon>
        <taxon>Seriola</taxon>
    </lineage>
</organism>
<feature type="repeat" description="MBT" evidence="10">
    <location>
        <begin position="198"/>
        <end position="293"/>
    </location>
</feature>
<evidence type="ECO:0000313" key="13">
    <source>
        <dbReference type="Ensembl" id="ENSSLDP00000009740.1"/>
    </source>
</evidence>
<reference evidence="13" key="2">
    <citation type="submission" date="2025-09" db="UniProtKB">
        <authorList>
            <consortium name="Ensembl"/>
        </authorList>
    </citation>
    <scope>IDENTIFICATION</scope>
</reference>
<proteinExistence type="predicted"/>
<dbReference type="InterPro" id="IPR001660">
    <property type="entry name" value="SAM"/>
</dbReference>
<feature type="repeat" description="MBT" evidence="10">
    <location>
        <begin position="120"/>
        <end position="189"/>
    </location>
</feature>
<evidence type="ECO:0000256" key="3">
    <source>
        <dbReference type="ARBA" id="ARBA00022737"/>
    </source>
</evidence>
<evidence type="ECO:0000256" key="6">
    <source>
        <dbReference type="ARBA" id="ARBA00022853"/>
    </source>
</evidence>
<dbReference type="PROSITE" id="PS50105">
    <property type="entry name" value="SAM_DOMAIN"/>
    <property type="match status" value="1"/>
</dbReference>
<protein>
    <submittedName>
        <fullName evidence="13">L3MBTL histone methyl-lysine binding protein 4</fullName>
    </submittedName>
</protein>
<dbReference type="CDD" id="cd09582">
    <property type="entry name" value="SAM_Scm-like-3MBT3_4"/>
    <property type="match status" value="1"/>
</dbReference>
<dbReference type="GO" id="GO:0006325">
    <property type="term" value="P:chromatin organization"/>
    <property type="evidence" value="ECO:0007669"/>
    <property type="project" value="UniProtKB-KW"/>
</dbReference>
<dbReference type="Pfam" id="PF00536">
    <property type="entry name" value="SAM_1"/>
    <property type="match status" value="1"/>
</dbReference>
<dbReference type="Gene3D" id="1.10.150.50">
    <property type="entry name" value="Transcription Factor, Ets-1"/>
    <property type="match status" value="1"/>
</dbReference>
<dbReference type="Proteomes" id="UP000261360">
    <property type="component" value="Unplaced"/>
</dbReference>
<evidence type="ECO:0000256" key="8">
    <source>
        <dbReference type="ARBA" id="ARBA00023163"/>
    </source>
</evidence>
<dbReference type="PANTHER" id="PTHR12247">
    <property type="entry name" value="POLYCOMB GROUP PROTEIN"/>
    <property type="match status" value="1"/>
</dbReference>
<keyword evidence="8" id="KW-0804">Transcription</keyword>
<dbReference type="Gene3D" id="4.10.320.30">
    <property type="match status" value="1"/>
</dbReference>
<evidence type="ECO:0000256" key="7">
    <source>
        <dbReference type="ARBA" id="ARBA00023015"/>
    </source>
</evidence>
<feature type="repeat" description="MBT" evidence="10">
    <location>
        <begin position="3"/>
        <end position="103"/>
    </location>
</feature>
<feature type="domain" description="SAM" evidence="12">
    <location>
        <begin position="453"/>
        <end position="517"/>
    </location>
</feature>
<dbReference type="SUPFAM" id="SSF47769">
    <property type="entry name" value="SAM/Pointed domain"/>
    <property type="match status" value="1"/>
</dbReference>
<dbReference type="Pfam" id="PF01530">
    <property type="entry name" value="zf-C2HC"/>
    <property type="match status" value="1"/>
</dbReference>
<keyword evidence="7" id="KW-0805">Transcription regulation</keyword>
<evidence type="ECO:0000256" key="5">
    <source>
        <dbReference type="ARBA" id="ARBA00022833"/>
    </source>
</evidence>
<dbReference type="GO" id="GO:0008270">
    <property type="term" value="F:zinc ion binding"/>
    <property type="evidence" value="ECO:0007669"/>
    <property type="project" value="UniProtKB-KW"/>
</dbReference>
<dbReference type="GeneTree" id="ENSGT00940000158264"/>
<evidence type="ECO:0000256" key="10">
    <source>
        <dbReference type="PROSITE-ProRule" id="PRU00459"/>
    </source>
</evidence>
<dbReference type="Ensembl" id="ENSSLDT00000010087.1">
    <property type="protein sequence ID" value="ENSSLDP00000009740.1"/>
    <property type="gene ID" value="ENSSLDG00000007727.1"/>
</dbReference>
<dbReference type="PANTHER" id="PTHR12247:SF78">
    <property type="entry name" value="LETHAL(3)MALIGNANT BRAIN TUMOR-LIKE PROTEIN 4"/>
    <property type="match status" value="1"/>
</dbReference>
<keyword evidence="14" id="KW-1185">Reference proteome</keyword>
<dbReference type="SMART" id="SM00454">
    <property type="entry name" value="SAM"/>
    <property type="match status" value="1"/>
</dbReference>
<sequence>WSWSWQQYLNEQKAEAAPMTLFTQSQSFPSRRTAFKVGMKLEGVDPLHPSMFCVLTVAEVIGYRLRLHIDGYSECYDFWVNADSADIRPAGWCRDHNHKLHPPKGNHLAQMTSFYLSGCGFRLGMKMEAVDKKNPGLVCVASVADVIEDHFLVHFDNWDDTYDYWCDSSSPYIHPVGWCEEQGRPLTAPQGHPNPENFLWEEYLQETGSTAAPSSAFTLRAPHGFQVNHRLEAVDRRNPMLIRVATVTDTEDYRVKVHYDGWSQQFDVWCDSDLCDLHPVGWCQRTGHPLEPPPGSSPLSSPSQGVCPTPGCRGVGHIKGAKYTGHHSAFGCPYSDINMRKEVVLPDRLGGERDWTTVLHRDSTKSWYRCVYTEIRSSSDPLCMIMSSVSNLFLSDLSVFPAAESSLQAALHQSVFLSAMSAQPGRDLSLCWEQHRKLLPGVAGVHAETVQHWSVQQVSDFIESLPGCEEQAKQFRDEQIDGRALLLLTQRDIVRIMSIKLGPALKIYNSILMFKHELDTSSSGMSLQGAGHMFPSGFHGNS</sequence>
<dbReference type="InterPro" id="IPR050548">
    <property type="entry name" value="PcG_chromatin_remod_factors"/>
</dbReference>
<keyword evidence="5" id="KW-0862">Zinc</keyword>
<evidence type="ECO:0000256" key="9">
    <source>
        <dbReference type="ARBA" id="ARBA00023242"/>
    </source>
</evidence>
<dbReference type="GO" id="GO:0042393">
    <property type="term" value="F:histone binding"/>
    <property type="evidence" value="ECO:0007669"/>
    <property type="project" value="TreeGrafter"/>
</dbReference>
<dbReference type="InterPro" id="IPR004092">
    <property type="entry name" value="Mbt"/>
</dbReference>